<evidence type="ECO:0000256" key="1">
    <source>
        <dbReference type="ARBA" id="ARBA00022603"/>
    </source>
</evidence>
<gene>
    <name evidence="4" type="primary">spoU</name>
</gene>
<organism evidence="4">
    <name type="scientific">uncultured organism</name>
    <dbReference type="NCBI Taxonomy" id="155900"/>
    <lineage>
        <taxon>unclassified sequences</taxon>
        <taxon>environmental samples</taxon>
    </lineage>
</organism>
<dbReference type="InterPro" id="IPR029028">
    <property type="entry name" value="Alpha/beta_knot_MTases"/>
</dbReference>
<dbReference type="SUPFAM" id="SSF55315">
    <property type="entry name" value="L30e-like"/>
    <property type="match status" value="1"/>
</dbReference>
<evidence type="ECO:0000256" key="2">
    <source>
        <dbReference type="ARBA" id="ARBA00022679"/>
    </source>
</evidence>
<dbReference type="GO" id="GO:0006396">
    <property type="term" value="P:RNA processing"/>
    <property type="evidence" value="ECO:0007669"/>
    <property type="project" value="InterPro"/>
</dbReference>
<feature type="domain" description="tRNA/rRNA methyltransferase SpoU type" evidence="3">
    <location>
        <begin position="139"/>
        <end position="278"/>
    </location>
</feature>
<dbReference type="Gene3D" id="3.40.1280.10">
    <property type="match status" value="1"/>
</dbReference>
<dbReference type="InterPro" id="IPR001537">
    <property type="entry name" value="SpoU_MeTrfase"/>
</dbReference>
<dbReference type="EMBL" id="KJ769136">
    <property type="protein sequence ID" value="AID69707.1"/>
    <property type="molecule type" value="Genomic_DNA"/>
</dbReference>
<dbReference type="PANTHER" id="PTHR43191">
    <property type="entry name" value="RRNA METHYLTRANSFERASE 3"/>
    <property type="match status" value="1"/>
</dbReference>
<dbReference type="PANTHER" id="PTHR43191:SF12">
    <property type="entry name" value="RRNA METHYLASE"/>
    <property type="match status" value="1"/>
</dbReference>
<dbReference type="CDD" id="cd18095">
    <property type="entry name" value="SpoU-like_rRNA-MTase"/>
    <property type="match status" value="1"/>
</dbReference>
<keyword evidence="2" id="KW-0808">Transferase</keyword>
<dbReference type="GO" id="GO:0008173">
    <property type="term" value="F:RNA methyltransferase activity"/>
    <property type="evidence" value="ECO:0007669"/>
    <property type="project" value="InterPro"/>
</dbReference>
<dbReference type="Pfam" id="PF00588">
    <property type="entry name" value="SpoU_methylase"/>
    <property type="match status" value="1"/>
</dbReference>
<dbReference type="GO" id="GO:0003723">
    <property type="term" value="F:RNA binding"/>
    <property type="evidence" value="ECO:0007669"/>
    <property type="project" value="InterPro"/>
</dbReference>
<evidence type="ECO:0000313" key="4">
    <source>
        <dbReference type="EMBL" id="AID69707.1"/>
    </source>
</evidence>
<dbReference type="AlphaFoldDB" id="A0A068FQ59"/>
<sequence>MVTAGSGPDRTIRITDPADPRIAEFTSMRDRDLAGRGDRFIAEGRVVLQALTDVLDEAGSGRGEARFVIEKVLFLENRIEGLGDLIDRLDADCPVYVANREVLDAAVGFAMHRGILALGRHLPPPSFGGFLEGLPEQALIVVACGIANHDNAGGIFRNAGVFGADAIVLDQSCCDPLYRKAIRVSVGAALRVPFCRGGSIAELVGELVSHGFDVVGLSPRGAEELSRFQPGRRQALLLGTEGEGLPEELLSMISTLRIEQAPGLDSLNVATTSGIALWHIAKTMGRIGE</sequence>
<reference evidence="4" key="1">
    <citation type="submission" date="2014-04" db="EMBL/GenBank/DDBJ databases">
        <authorList>
            <person name="Felczykowska A."/>
            <person name="Dydecka A."/>
            <person name="Bohdanowicz M."/>
            <person name="Gasior T."/>
            <person name="Sobon M."/>
            <person name="Kobos J."/>
            <person name="Bloch S."/>
            <person name="Nejman-Falenczyk B."/>
            <person name="Wegrzyn G."/>
        </authorList>
    </citation>
    <scope>NUCLEOTIDE SEQUENCE</scope>
</reference>
<accession>A0A068FQ59</accession>
<proteinExistence type="predicted"/>
<name>A0A068FQ59_9ZZZZ</name>
<dbReference type="SUPFAM" id="SSF75217">
    <property type="entry name" value="alpha/beta knot"/>
    <property type="match status" value="1"/>
</dbReference>
<dbReference type="GO" id="GO:0032259">
    <property type="term" value="P:methylation"/>
    <property type="evidence" value="ECO:0007669"/>
    <property type="project" value="UniProtKB-KW"/>
</dbReference>
<dbReference type="InterPro" id="IPR029026">
    <property type="entry name" value="tRNA_m1G_MTases_N"/>
</dbReference>
<dbReference type="InterPro" id="IPR029064">
    <property type="entry name" value="Ribosomal_eL30-like_sf"/>
</dbReference>
<evidence type="ECO:0000259" key="3">
    <source>
        <dbReference type="Pfam" id="PF00588"/>
    </source>
</evidence>
<dbReference type="InterPro" id="IPR051259">
    <property type="entry name" value="rRNA_Methyltransferase"/>
</dbReference>
<keyword evidence="1 4" id="KW-0489">Methyltransferase</keyword>
<protein>
    <submittedName>
        <fullName evidence="4">rRNA methylase</fullName>
    </submittedName>
</protein>